<dbReference type="GO" id="GO:0004748">
    <property type="term" value="F:ribonucleoside-diphosphate reductase activity, thioredoxin disulfide as acceptor"/>
    <property type="evidence" value="ECO:0007669"/>
    <property type="project" value="TreeGrafter"/>
</dbReference>
<comment type="cofactor">
    <cofactor evidence="1">
        <name>adenosylcob(III)alamin</name>
        <dbReference type="ChEBI" id="CHEBI:18408"/>
    </cofactor>
</comment>
<dbReference type="SUPFAM" id="SSF51998">
    <property type="entry name" value="PFL-like glycyl radical enzymes"/>
    <property type="match status" value="1"/>
</dbReference>
<dbReference type="GeneID" id="65129491"/>
<evidence type="ECO:0000259" key="5">
    <source>
        <dbReference type="Pfam" id="PF02867"/>
    </source>
</evidence>
<proteinExistence type="predicted"/>
<keyword evidence="2" id="KW-0846">Cobalamin</keyword>
<dbReference type="RefSeq" id="YP_010111157.1">
    <property type="nucleotide sequence ID" value="NC_055878.1"/>
</dbReference>
<keyword evidence="3" id="KW-0560">Oxidoreductase</keyword>
<evidence type="ECO:0000256" key="4">
    <source>
        <dbReference type="ARBA" id="ARBA00023285"/>
    </source>
</evidence>
<evidence type="ECO:0000256" key="2">
    <source>
        <dbReference type="ARBA" id="ARBA00022628"/>
    </source>
</evidence>
<dbReference type="Gene3D" id="3.20.70.20">
    <property type="match status" value="1"/>
</dbReference>
<protein>
    <submittedName>
        <fullName evidence="6">Vitamin B12-dependent ribonucleotide reductase</fullName>
    </submittedName>
</protein>
<feature type="domain" description="Ribonucleotide reductase large subunit C-terminal" evidence="5">
    <location>
        <begin position="6"/>
        <end position="332"/>
    </location>
</feature>
<reference evidence="6 7" key="1">
    <citation type="submission" date="2020-07" db="EMBL/GenBank/DDBJ databases">
        <title>Taxonomic proposal: Crassvirales, a new order of highly abundant and diverse bacterial viruses.</title>
        <authorList>
            <person name="Shkoporov A.N."/>
            <person name="Stockdale S.R."/>
            <person name="Guerin E."/>
            <person name="Ross R.P."/>
            <person name="Hill C."/>
        </authorList>
    </citation>
    <scope>NUCLEOTIDE SEQUENCE [LARGE SCALE GENOMIC DNA]</scope>
</reference>
<dbReference type="Pfam" id="PF02867">
    <property type="entry name" value="Ribonuc_red_lgC"/>
    <property type="match status" value="1"/>
</dbReference>
<dbReference type="PANTHER" id="PTHR43371:SF1">
    <property type="entry name" value="RIBONUCLEOSIDE-DIPHOSPHATE REDUCTASE"/>
    <property type="match status" value="1"/>
</dbReference>
<dbReference type="EMBL" id="MT774385">
    <property type="protein sequence ID" value="QOR58999.1"/>
    <property type="molecule type" value="Genomic_DNA"/>
</dbReference>
<dbReference type="InterPro" id="IPR050862">
    <property type="entry name" value="RdRp_reductase_class-2"/>
</dbReference>
<dbReference type="InterPro" id="IPR000788">
    <property type="entry name" value="RNR_lg_C"/>
</dbReference>
<evidence type="ECO:0000313" key="7">
    <source>
        <dbReference type="Proteomes" id="UP000594030"/>
    </source>
</evidence>
<evidence type="ECO:0000256" key="3">
    <source>
        <dbReference type="ARBA" id="ARBA00023002"/>
    </source>
</evidence>
<dbReference type="KEGG" id="vg:65129491"/>
<dbReference type="GO" id="GO:0031419">
    <property type="term" value="F:cobalamin binding"/>
    <property type="evidence" value="ECO:0007669"/>
    <property type="project" value="UniProtKB-KW"/>
</dbReference>
<keyword evidence="7" id="KW-1185">Reference proteome</keyword>
<evidence type="ECO:0000256" key="1">
    <source>
        <dbReference type="ARBA" id="ARBA00001922"/>
    </source>
</evidence>
<sequence>MQPYDSCRLIHINLTAFVKNAFTNEAWFDYKTLQTVAKAAIRLGDDLVDLEVEAINRILEHISSSKGDNHREFQLWMAVRAAALDSRRCGVGFTGLSDTLAMLGVGFNDNGVRYTTEIMSTLFKAELEETINLAEERGTFHGWDTWKERVPEEGNDWYEMVAYNYPELYDRMLKVGRRNVSFSTVAPTGTVSILTQTSSGIEPVFSLYYTRRKKCMEGEPHDFVDQNGEKFQEFRVFHKPFMDWIRLKTGVKGDFKVSEEVIQDWIKDSPWYKNTAAEINWDARLRIQAAVQTYTTHSISSTLNLPGSATEEEISKIYHQAWMYGLKGVTVYRDGCRSGVLVTDTKPRQVFEQHSAPKRPKVLDAELHVVKVKKIKYAVIVGLLEGKPYETFAFELGEGNFLPQHGKIIKVKRGCYNFVGDSDLIIESIHLANDKIEERSSSIYISMLLRHGAPIEYVIATAKKVNENIASFTSAVCRVLMKYCTKDIGEETCPECGTKLTREAGCKKCNNCGYSLCLLMLTK</sequence>
<organism evidence="6 7">
    <name type="scientific">uncultured phage cr108_1</name>
    <dbReference type="NCBI Taxonomy" id="2772069"/>
    <lineage>
        <taxon>Viruses</taxon>
        <taxon>Duplodnaviria</taxon>
        <taxon>Heunggongvirae</taxon>
        <taxon>Uroviricota</taxon>
        <taxon>Caudoviricetes</taxon>
        <taxon>Crassvirales</taxon>
        <taxon>Steigviridae</taxon>
        <taxon>Asinivirinae</taxon>
        <taxon>Pipoluvirus</taxon>
        <taxon>Pipoluvirus rarus</taxon>
    </lineage>
</organism>
<name>A0A7M1RZL3_9CAUD</name>
<accession>A0A7M1RZL3</accession>
<dbReference type="PANTHER" id="PTHR43371">
    <property type="entry name" value="VITAMIN B12-DEPENDENT RIBONUCLEOTIDE REDUCTASE"/>
    <property type="match status" value="1"/>
</dbReference>
<dbReference type="PRINTS" id="PR01183">
    <property type="entry name" value="RIBORDTASEM1"/>
</dbReference>
<dbReference type="Proteomes" id="UP000594030">
    <property type="component" value="Segment"/>
</dbReference>
<keyword evidence="4" id="KW-0170">Cobalt</keyword>
<evidence type="ECO:0000313" key="6">
    <source>
        <dbReference type="EMBL" id="QOR58999.1"/>
    </source>
</evidence>